<dbReference type="VEuPathDB" id="FungiDB:GVI51_A03047"/>
<dbReference type="EMBL" id="LLZZ01000177">
    <property type="protein sequence ID" value="KTA95992.1"/>
    <property type="molecule type" value="Genomic_DNA"/>
</dbReference>
<dbReference type="PROSITE" id="PS01114">
    <property type="entry name" value="GPR1_FUN34_YAAH"/>
    <property type="match status" value="1"/>
</dbReference>
<dbReference type="NCBIfam" id="NF038013">
    <property type="entry name" value="AceTr_1"/>
    <property type="match status" value="1"/>
</dbReference>
<comment type="subcellular location">
    <subcellularLocation>
        <location evidence="1">Membrane</location>
        <topology evidence="1">Multi-pass membrane protein</topology>
    </subcellularLocation>
</comment>
<evidence type="ECO:0000256" key="2">
    <source>
        <dbReference type="ARBA" id="ARBA00005587"/>
    </source>
</evidence>
<dbReference type="GO" id="GO:0008519">
    <property type="term" value="F:ammonium channel activity"/>
    <property type="evidence" value="ECO:0007669"/>
    <property type="project" value="EnsemblFungi"/>
</dbReference>
<comment type="caution">
    <text evidence="8">The sequence shown here is derived from an EMBL/GenBank/DDBJ whole genome shotgun (WGS) entry which is preliminary data.</text>
</comment>
<dbReference type="VEuPathDB" id="FungiDB:GWK60_A03091"/>
<dbReference type="InterPro" id="IPR047622">
    <property type="entry name" value="GPR1_FUN34_YAAH"/>
</dbReference>
<evidence type="ECO:0000313" key="8">
    <source>
        <dbReference type="EMBL" id="KTB13747.1"/>
    </source>
</evidence>
<dbReference type="GO" id="GO:0019740">
    <property type="term" value="P:nitrogen utilization"/>
    <property type="evidence" value="ECO:0007669"/>
    <property type="project" value="EnsemblFungi"/>
</dbReference>
<keyword evidence="4 6" id="KW-1133">Transmembrane helix</keyword>
<dbReference type="Pfam" id="PF01184">
    <property type="entry name" value="Gpr1_Fun34_YaaH"/>
    <property type="match status" value="1"/>
</dbReference>
<protein>
    <submittedName>
        <fullName evidence="8">Ammonia transport outward protein 3</fullName>
    </submittedName>
</protein>
<dbReference type="InterPro" id="IPR051633">
    <property type="entry name" value="AceTr"/>
</dbReference>
<evidence type="ECO:0000256" key="4">
    <source>
        <dbReference type="ARBA" id="ARBA00022989"/>
    </source>
</evidence>
<dbReference type="VEuPathDB" id="FungiDB:CAGL0A03212g"/>
<feature type="transmembrane region" description="Helical" evidence="6">
    <location>
        <begin position="204"/>
        <end position="224"/>
    </location>
</feature>
<reference evidence="8 9" key="1">
    <citation type="submission" date="2015-10" db="EMBL/GenBank/DDBJ databases">
        <title>Draft genomes sequences of Candida glabrata isolates 1A, 1B, 2A, 2B, 3A and 3B.</title>
        <authorList>
            <person name="Haavelsrud O.E."/>
            <person name="Gaustad P."/>
        </authorList>
    </citation>
    <scope>NUCLEOTIDE SEQUENCE [LARGE SCALE GENOMIC DNA]</scope>
    <source>
        <strain evidence="8">910700640</strain>
    </source>
</reference>
<evidence type="ECO:0000256" key="1">
    <source>
        <dbReference type="ARBA" id="ARBA00004141"/>
    </source>
</evidence>
<feature type="transmembrane region" description="Helical" evidence="6">
    <location>
        <begin position="78"/>
        <end position="99"/>
    </location>
</feature>
<evidence type="ECO:0000256" key="3">
    <source>
        <dbReference type="ARBA" id="ARBA00022692"/>
    </source>
</evidence>
<proteinExistence type="inferred from homology"/>
<dbReference type="Proteomes" id="UP000054886">
    <property type="component" value="Unassembled WGS sequence"/>
</dbReference>
<feature type="transmembrane region" description="Helical" evidence="6">
    <location>
        <begin position="111"/>
        <end position="134"/>
    </location>
</feature>
<organism evidence="8 9">
    <name type="scientific">Candida glabrata</name>
    <name type="common">Yeast</name>
    <name type="synonym">Torulopsis glabrata</name>
    <dbReference type="NCBI Taxonomy" id="5478"/>
    <lineage>
        <taxon>Eukaryota</taxon>
        <taxon>Fungi</taxon>
        <taxon>Dikarya</taxon>
        <taxon>Ascomycota</taxon>
        <taxon>Saccharomycotina</taxon>
        <taxon>Saccharomycetes</taxon>
        <taxon>Saccharomycetales</taxon>
        <taxon>Saccharomycetaceae</taxon>
        <taxon>Nakaseomyces</taxon>
    </lineage>
</organism>
<feature type="transmembrane region" description="Helical" evidence="6">
    <location>
        <begin position="146"/>
        <end position="165"/>
    </location>
</feature>
<dbReference type="PANTHER" id="PTHR31123">
    <property type="entry name" value="ACCUMULATION OF DYADS PROTEIN 2-RELATED"/>
    <property type="match status" value="1"/>
</dbReference>
<dbReference type="VEuPathDB" id="FungiDB:GW608_A03025"/>
<dbReference type="OMA" id="CINTDQF"/>
<sequence>MSSSSSQIDIEKAPVTMEKAVSLPGVTVSESRSQPIQEIYADSEFVTLGGYTYRRTQLLTALGIDEHREQHTPVVKKLANPVPLGLASFSICCLVLSLINANVRGVTSNQFVISMYMLFGGAIELFAGLLCFVIGDTFSMTVFSSFGGFWLSYGLDFVPSMAAISEYDKDPNMLNNVIGFYLAAWCVFTFLMLMCCLKSAWGLFLLLFFLDFTFLMLCIGNFINDNNCKMAGGYFGILASVCGFYMLYCCVSSKENSYVPLRAIMMPN</sequence>
<keyword evidence="3 6" id="KW-0812">Transmembrane</keyword>
<evidence type="ECO:0000256" key="5">
    <source>
        <dbReference type="ARBA" id="ARBA00023136"/>
    </source>
</evidence>
<evidence type="ECO:0000313" key="7">
    <source>
        <dbReference type="EMBL" id="KTA95992.1"/>
    </source>
</evidence>
<comment type="similarity">
    <text evidence="2">Belongs to the acetate uptake transporter (AceTr) (TC 2.A.96) family.</text>
</comment>
<evidence type="ECO:0000313" key="9">
    <source>
        <dbReference type="Proteomes" id="UP000054886"/>
    </source>
</evidence>
<dbReference type="EMBL" id="LLZZ01000006">
    <property type="protein sequence ID" value="KTB13747.1"/>
    <property type="molecule type" value="Genomic_DNA"/>
</dbReference>
<gene>
    <name evidence="7" type="ORF">AO440_005504</name>
    <name evidence="8" type="ORF">AO440_005718</name>
</gene>
<dbReference type="InterPro" id="IPR000791">
    <property type="entry name" value="Gpr1/Fun34/SatP-like"/>
</dbReference>
<dbReference type="PANTHER" id="PTHR31123:SF3">
    <property type="entry name" value="AMMONIA TRANSPORT OUTWARD PROTEIN 3"/>
    <property type="match status" value="1"/>
</dbReference>
<dbReference type="AlphaFoldDB" id="A0A0W0CHL8"/>
<accession>A0A0W0CHL8</accession>
<name>A0A0W0CHL8_CANGB</name>
<keyword evidence="5 6" id="KW-0472">Membrane</keyword>
<dbReference type="GO" id="GO:0015123">
    <property type="term" value="F:acetate transmembrane transporter activity"/>
    <property type="evidence" value="ECO:0007669"/>
    <property type="project" value="TreeGrafter"/>
</dbReference>
<dbReference type="GO" id="GO:0005886">
    <property type="term" value="C:plasma membrane"/>
    <property type="evidence" value="ECO:0007669"/>
    <property type="project" value="EnsemblFungi"/>
</dbReference>
<feature type="transmembrane region" description="Helical" evidence="6">
    <location>
        <begin position="230"/>
        <end position="251"/>
    </location>
</feature>
<feature type="transmembrane region" description="Helical" evidence="6">
    <location>
        <begin position="177"/>
        <end position="197"/>
    </location>
</feature>
<dbReference type="VEuPathDB" id="FungiDB:B1J91_A03212g"/>
<evidence type="ECO:0000256" key="6">
    <source>
        <dbReference type="SAM" id="Phobius"/>
    </source>
</evidence>
<dbReference type="OrthoDB" id="3648309at2759"/>